<dbReference type="RefSeq" id="WP_221272202.1">
    <property type="nucleotide sequence ID" value="NZ_AP024819.1"/>
</dbReference>
<reference evidence="1 2" key="1">
    <citation type="submission" date="2021-07" db="EMBL/GenBank/DDBJ databases">
        <title>Novel Helicobacter sp. Isolated from a cat.</title>
        <authorList>
            <person name="Rimbara E."/>
            <person name="Suzuki M."/>
        </authorList>
    </citation>
    <scope>NUCLEOTIDE SEQUENCE [LARGE SCALE GENOMIC DNA]</scope>
    <source>
        <strain evidence="2">NHP19-012</strain>
    </source>
</reference>
<evidence type="ECO:0000313" key="2">
    <source>
        <dbReference type="Proteomes" id="UP000826146"/>
    </source>
</evidence>
<dbReference type="Proteomes" id="UP000826146">
    <property type="component" value="Chromosome"/>
</dbReference>
<dbReference type="EMBL" id="AP024819">
    <property type="protein sequence ID" value="BCZ18719.1"/>
    <property type="molecule type" value="Genomic_DNA"/>
</dbReference>
<accession>A0ABM7SDB6</accession>
<evidence type="ECO:0008006" key="3">
    <source>
        <dbReference type="Google" id="ProtNLM"/>
    </source>
</evidence>
<name>A0ABM7SDB6_9HELI</name>
<sequence length="99" mass="11406">MGKRTFNYITHIRNTSDHRPKFNRSWIDFWKEEAGQSSPKCCIYGCPNKADRGAHVYLDEERSWWIVPVCSECNPPDNSSWDVKANTIAVEARGSGQWA</sequence>
<evidence type="ECO:0000313" key="1">
    <source>
        <dbReference type="EMBL" id="BCZ18719.1"/>
    </source>
</evidence>
<organism evidence="1 2">
    <name type="scientific">Helicobacter gastrofelis</name>
    <dbReference type="NCBI Taxonomy" id="2849642"/>
    <lineage>
        <taxon>Bacteria</taxon>
        <taxon>Pseudomonadati</taxon>
        <taxon>Campylobacterota</taxon>
        <taxon>Epsilonproteobacteria</taxon>
        <taxon>Campylobacterales</taxon>
        <taxon>Helicobacteraceae</taxon>
        <taxon>Helicobacter</taxon>
    </lineage>
</organism>
<gene>
    <name evidence="1" type="ORF">NHP190012_03610</name>
</gene>
<keyword evidence="2" id="KW-1185">Reference proteome</keyword>
<proteinExistence type="predicted"/>
<protein>
    <recommendedName>
        <fullName evidence="3">HNH endonuclease</fullName>
    </recommendedName>
</protein>